<dbReference type="PROSITE" id="PS50090">
    <property type="entry name" value="MYB_LIKE"/>
    <property type="match status" value="2"/>
</dbReference>
<dbReference type="NCBIfam" id="TIGR01557">
    <property type="entry name" value="myb_SHAQKYF"/>
    <property type="match status" value="1"/>
</dbReference>
<evidence type="ECO:0000256" key="2">
    <source>
        <dbReference type="ARBA" id="ARBA00023015"/>
    </source>
</evidence>
<reference evidence="9 10" key="1">
    <citation type="journal article" date="2024" name="G3 (Bethesda)">
        <title>Genome assembly of Hibiscus sabdariffa L. provides insights into metabolisms of medicinal natural products.</title>
        <authorList>
            <person name="Kim T."/>
        </authorList>
    </citation>
    <scope>NUCLEOTIDE SEQUENCE [LARGE SCALE GENOMIC DNA]</scope>
    <source>
        <strain evidence="9">TK-2024</strain>
        <tissue evidence="9">Old leaves</tissue>
    </source>
</reference>
<organism evidence="9 10">
    <name type="scientific">Hibiscus sabdariffa</name>
    <name type="common">roselle</name>
    <dbReference type="NCBI Taxonomy" id="183260"/>
    <lineage>
        <taxon>Eukaryota</taxon>
        <taxon>Viridiplantae</taxon>
        <taxon>Streptophyta</taxon>
        <taxon>Embryophyta</taxon>
        <taxon>Tracheophyta</taxon>
        <taxon>Spermatophyta</taxon>
        <taxon>Magnoliopsida</taxon>
        <taxon>eudicotyledons</taxon>
        <taxon>Gunneridae</taxon>
        <taxon>Pentapetalae</taxon>
        <taxon>rosids</taxon>
        <taxon>malvids</taxon>
        <taxon>Malvales</taxon>
        <taxon>Malvaceae</taxon>
        <taxon>Malvoideae</taxon>
        <taxon>Hibiscus</taxon>
    </lineage>
</organism>
<feature type="domain" description="SANT" evidence="7">
    <location>
        <begin position="121"/>
        <end position="171"/>
    </location>
</feature>
<keyword evidence="2" id="KW-0805">Transcription regulation</keyword>
<dbReference type="Gene3D" id="1.10.10.60">
    <property type="entry name" value="Homeodomain-like"/>
    <property type="match status" value="2"/>
</dbReference>
<dbReference type="CDD" id="cd00167">
    <property type="entry name" value="SANT"/>
    <property type="match status" value="2"/>
</dbReference>
<feature type="region of interest" description="Disordered" evidence="5">
    <location>
        <begin position="72"/>
        <end position="122"/>
    </location>
</feature>
<dbReference type="PROSITE" id="PS51294">
    <property type="entry name" value="HTH_MYB"/>
    <property type="match status" value="1"/>
</dbReference>
<gene>
    <name evidence="9" type="ORF">V6N12_042131</name>
</gene>
<proteinExistence type="predicted"/>
<feature type="domain" description="SANT" evidence="7">
    <location>
        <begin position="9"/>
        <end position="62"/>
    </location>
</feature>
<feature type="region of interest" description="Disordered" evidence="5">
    <location>
        <begin position="186"/>
        <end position="216"/>
    </location>
</feature>
<name>A0ABR2EFK9_9ROSI</name>
<evidence type="ECO:0000256" key="4">
    <source>
        <dbReference type="ARBA" id="ARBA00023242"/>
    </source>
</evidence>
<dbReference type="InterPro" id="IPR009057">
    <property type="entry name" value="Homeodomain-like_sf"/>
</dbReference>
<protein>
    <submittedName>
        <fullName evidence="9">Uncharacterized protein</fullName>
    </submittedName>
</protein>
<keyword evidence="10" id="KW-1185">Reference proteome</keyword>
<keyword evidence="3" id="KW-0804">Transcription</keyword>
<evidence type="ECO:0000259" key="8">
    <source>
        <dbReference type="PROSITE" id="PS51294"/>
    </source>
</evidence>
<evidence type="ECO:0000256" key="3">
    <source>
        <dbReference type="ARBA" id="ARBA00023163"/>
    </source>
</evidence>
<feature type="compositionally biased region" description="Basic and acidic residues" evidence="5">
    <location>
        <begin position="111"/>
        <end position="122"/>
    </location>
</feature>
<feature type="domain" description="HTH myb-type" evidence="8">
    <location>
        <begin position="115"/>
        <end position="171"/>
    </location>
</feature>
<sequence>MSADEPGNSSEWSREQDKAFENAIATYPEDCSDRWEKIAAAVPGKTLEEIKEHYELLVEDINRIESGLVPLPPYDSSESSVGHASGEGTGKKGNSNLGYNNSESNNGGKNSRSDQERRKGTAWTEEEHRLFLLGLAKYGKGDWRSISRNYVVSRTPTQVASHAQKYFIRLNSMNKERRRSSIHDITSVGNGDISAPQGPITGQSTGAGAGGSSGKPAILPPQHPTAPAGVGVYGAPAIGQPIGSPLVSAVGTPVNLPGPAHMAYGLRAPVPGAVVPGAPVNMGPATYPMPHASSHRAASGALCKLSVLKQKVKSTMHQDRSEMISEVIFETAVRVGPKITETAKGKLSLGTRILQAGVAGPIADLVFISSRKVAFCSDRSIKIHLLMENSSESITSIQILIQVLIPLEKIKGVNESENMKKPSRKYMEIATVDDFEF</sequence>
<feature type="region of interest" description="Disordered" evidence="5">
    <location>
        <begin position="1"/>
        <end position="25"/>
    </location>
</feature>
<feature type="compositionally biased region" description="Low complexity" evidence="5">
    <location>
        <begin position="93"/>
        <end position="110"/>
    </location>
</feature>
<dbReference type="InterPro" id="IPR001005">
    <property type="entry name" value="SANT/Myb"/>
</dbReference>
<dbReference type="InterPro" id="IPR017884">
    <property type="entry name" value="SANT_dom"/>
</dbReference>
<feature type="domain" description="Myb-like" evidence="6">
    <location>
        <begin position="115"/>
        <end position="167"/>
    </location>
</feature>
<dbReference type="EMBL" id="JBBPBM010000015">
    <property type="protein sequence ID" value="KAK8558838.1"/>
    <property type="molecule type" value="Genomic_DNA"/>
</dbReference>
<dbReference type="PANTHER" id="PTHR44042:SF66">
    <property type="entry name" value="MYB FAMILY TRANSCRIPTION FACTOR"/>
    <property type="match status" value="1"/>
</dbReference>
<dbReference type="Proteomes" id="UP001472677">
    <property type="component" value="Unassembled WGS sequence"/>
</dbReference>
<dbReference type="SMART" id="SM00717">
    <property type="entry name" value="SANT"/>
    <property type="match status" value="2"/>
</dbReference>
<evidence type="ECO:0000256" key="5">
    <source>
        <dbReference type="SAM" id="MobiDB-lite"/>
    </source>
</evidence>
<keyword evidence="4" id="KW-0539">Nucleus</keyword>
<comment type="caution">
    <text evidence="9">The sequence shown here is derived from an EMBL/GenBank/DDBJ whole genome shotgun (WGS) entry which is preliminary data.</text>
</comment>
<evidence type="ECO:0000256" key="1">
    <source>
        <dbReference type="ARBA" id="ARBA00004123"/>
    </source>
</evidence>
<dbReference type="InterPro" id="IPR006447">
    <property type="entry name" value="Myb_dom_plants"/>
</dbReference>
<dbReference type="Pfam" id="PF00249">
    <property type="entry name" value="Myb_DNA-binding"/>
    <property type="match status" value="2"/>
</dbReference>
<comment type="subcellular location">
    <subcellularLocation>
        <location evidence="1">Nucleus</location>
    </subcellularLocation>
</comment>
<evidence type="ECO:0000313" key="9">
    <source>
        <dbReference type="EMBL" id="KAK8558838.1"/>
    </source>
</evidence>
<dbReference type="InterPro" id="IPR017930">
    <property type="entry name" value="Myb_dom"/>
</dbReference>
<dbReference type="SUPFAM" id="SSF46689">
    <property type="entry name" value="Homeodomain-like"/>
    <property type="match status" value="2"/>
</dbReference>
<evidence type="ECO:0000259" key="7">
    <source>
        <dbReference type="PROSITE" id="PS51293"/>
    </source>
</evidence>
<dbReference type="PANTHER" id="PTHR44042">
    <property type="entry name" value="DUPLICATED HOMEODOMAIN-LIKE SUPERFAMILY PROTEIN-RELATED"/>
    <property type="match status" value="1"/>
</dbReference>
<feature type="domain" description="Myb-like" evidence="6">
    <location>
        <begin position="4"/>
        <end position="58"/>
    </location>
</feature>
<evidence type="ECO:0000313" key="10">
    <source>
        <dbReference type="Proteomes" id="UP001472677"/>
    </source>
</evidence>
<evidence type="ECO:0000259" key="6">
    <source>
        <dbReference type="PROSITE" id="PS50090"/>
    </source>
</evidence>
<dbReference type="PROSITE" id="PS51293">
    <property type="entry name" value="SANT"/>
    <property type="match status" value="2"/>
</dbReference>
<accession>A0ABR2EFK9</accession>